<sequence length="51" mass="5968">MFGRRPFLLVKGFVGRVLSAALRLRGKDVIKGFHYERSFFVLFFDRFGSLL</sequence>
<accession>A0A645E9P5</accession>
<evidence type="ECO:0000313" key="1">
    <source>
        <dbReference type="EMBL" id="MPM98185.1"/>
    </source>
</evidence>
<comment type="caution">
    <text evidence="1">The sequence shown here is derived from an EMBL/GenBank/DDBJ whole genome shotgun (WGS) entry which is preliminary data.</text>
</comment>
<organism evidence="1">
    <name type="scientific">bioreactor metagenome</name>
    <dbReference type="NCBI Taxonomy" id="1076179"/>
    <lineage>
        <taxon>unclassified sequences</taxon>
        <taxon>metagenomes</taxon>
        <taxon>ecological metagenomes</taxon>
    </lineage>
</organism>
<proteinExistence type="predicted"/>
<dbReference type="EMBL" id="VSSQ01044370">
    <property type="protein sequence ID" value="MPM98185.1"/>
    <property type="molecule type" value="Genomic_DNA"/>
</dbReference>
<name>A0A645E9P5_9ZZZZ</name>
<reference evidence="1" key="1">
    <citation type="submission" date="2019-08" db="EMBL/GenBank/DDBJ databases">
        <authorList>
            <person name="Kucharzyk K."/>
            <person name="Murdoch R.W."/>
            <person name="Higgins S."/>
            <person name="Loffler F."/>
        </authorList>
    </citation>
    <scope>NUCLEOTIDE SEQUENCE</scope>
</reference>
<dbReference type="AlphaFoldDB" id="A0A645E9P5"/>
<gene>
    <name evidence="1" type="ORF">SDC9_145368</name>
</gene>
<protein>
    <submittedName>
        <fullName evidence="1">Uncharacterized protein</fullName>
    </submittedName>
</protein>